<proteinExistence type="predicted"/>
<dbReference type="OrthoDB" id="1927593at2"/>
<accession>A0A2N0Z7W3</accession>
<comment type="caution">
    <text evidence="1">The sequence shown here is derived from an EMBL/GenBank/DDBJ whole genome shotgun (WGS) entry which is preliminary data.</text>
</comment>
<keyword evidence="2" id="KW-1185">Reference proteome</keyword>
<evidence type="ECO:0000313" key="2">
    <source>
        <dbReference type="Proteomes" id="UP000233375"/>
    </source>
</evidence>
<reference evidence="1 2" key="1">
    <citation type="journal article" date="2003" name="Int. J. Syst. Evol. Microbiol.">
        <title>Bacillus nealsonii sp. nov., isolated from a spacecraft-assembly facility, whose spores are gamma-radiation resistant.</title>
        <authorList>
            <person name="Venkateswaran K."/>
            <person name="Kempf M."/>
            <person name="Chen F."/>
            <person name="Satomi M."/>
            <person name="Nicholson W."/>
            <person name="Kern R."/>
        </authorList>
    </citation>
    <scope>NUCLEOTIDE SEQUENCE [LARGE SCALE GENOMIC DNA]</scope>
    <source>
        <strain evidence="1 2">FO-92</strain>
    </source>
</reference>
<dbReference type="Proteomes" id="UP000233375">
    <property type="component" value="Unassembled WGS sequence"/>
</dbReference>
<organism evidence="1 2">
    <name type="scientific">Niallia nealsonii</name>
    <dbReference type="NCBI Taxonomy" id="115979"/>
    <lineage>
        <taxon>Bacteria</taxon>
        <taxon>Bacillati</taxon>
        <taxon>Bacillota</taxon>
        <taxon>Bacilli</taxon>
        <taxon>Bacillales</taxon>
        <taxon>Bacillaceae</taxon>
        <taxon>Niallia</taxon>
    </lineage>
</organism>
<dbReference type="AlphaFoldDB" id="A0A2N0Z7W3"/>
<name>A0A2N0Z7W3_9BACI</name>
<dbReference type="RefSeq" id="WP_101175330.1">
    <property type="nucleotide sequence ID" value="NZ_PISE01000003.1"/>
</dbReference>
<dbReference type="EMBL" id="PISE01000003">
    <property type="protein sequence ID" value="PKG25606.1"/>
    <property type="molecule type" value="Genomic_DNA"/>
</dbReference>
<protein>
    <submittedName>
        <fullName evidence="1">Uncharacterized protein</fullName>
    </submittedName>
</protein>
<gene>
    <name evidence="1" type="ORF">CWS01_01820</name>
</gene>
<sequence length="217" mass="24497">MEIRGSEGIGDRYIRSTFQSLVQAIIPSSLIIAKALGPVQVPGALELKVYKYVMWVLDHSIALPAKMKINLTSMTKSTVELLDLGAVQLVQTAQNVYPLHINEFPDGGPFSKLSPVDRLRALALLECCEWSLEKVSPPYQNNPGLIPNMIDVINQLTLFGFYSEWTGYGTTEQFSPEMRRVEYFPTGWILSHYPGPSFAYRDFRGFLAYMPNKKEKN</sequence>
<evidence type="ECO:0000313" key="1">
    <source>
        <dbReference type="EMBL" id="PKG25606.1"/>
    </source>
</evidence>